<keyword evidence="2" id="KW-1185">Reference proteome</keyword>
<evidence type="ECO:0000313" key="1">
    <source>
        <dbReference type="EMBL" id="MDG9733730.1"/>
    </source>
</evidence>
<name>A0ABT6HCB9_LEUPS</name>
<gene>
    <name evidence="1" type="ORF">P1N92_06310</name>
</gene>
<dbReference type="InterPro" id="IPR009057">
    <property type="entry name" value="Homeodomain-like_sf"/>
</dbReference>
<organism evidence="1 2">
    <name type="scientific">Leuconostoc pseudomesenteroides</name>
    <dbReference type="NCBI Taxonomy" id="33968"/>
    <lineage>
        <taxon>Bacteria</taxon>
        <taxon>Bacillati</taxon>
        <taxon>Bacillota</taxon>
        <taxon>Bacilli</taxon>
        <taxon>Lactobacillales</taxon>
        <taxon>Lactobacillaceae</taxon>
        <taxon>Leuconostoc</taxon>
    </lineage>
</organism>
<dbReference type="Proteomes" id="UP001529201">
    <property type="component" value="Unassembled WGS sequence"/>
</dbReference>
<comment type="caution">
    <text evidence="1">The sequence shown here is derived from an EMBL/GenBank/DDBJ whole genome shotgun (WGS) entry which is preliminary data.</text>
</comment>
<dbReference type="EMBL" id="JARGDN010000006">
    <property type="protein sequence ID" value="MDG9733730.1"/>
    <property type="molecule type" value="Genomic_DNA"/>
</dbReference>
<proteinExistence type="predicted"/>
<accession>A0ABT6HCB9</accession>
<reference evidence="1 2" key="1">
    <citation type="submission" date="2023-02" db="EMBL/GenBank/DDBJ databases">
        <title>Antimicrobial susceptibility testing and tentative epidemiological cut-off values for Lactobacillaceae family species intended for ingestion.</title>
        <authorList>
            <person name="Noehr-Meldgaard K."/>
            <person name="Struve C."/>
            <person name="Ingmer H."/>
            <person name="Koza A."/>
            <person name="Al-Nakeeb K."/>
            <person name="Agersoe Y."/>
        </authorList>
    </citation>
    <scope>NUCLEOTIDE SEQUENCE [LARGE SCALE GENOMIC DNA]</scope>
    <source>
        <strain evidence="1 2">DSM 20193</strain>
    </source>
</reference>
<dbReference type="SUPFAM" id="SSF46689">
    <property type="entry name" value="Homeodomain-like"/>
    <property type="match status" value="1"/>
</dbReference>
<sequence length="93" mass="10707">MSKYSNELKIMIVKTWISGAKSSTELIPKYGIGSDHIIREWCNKHQITGSIGSASYKTYTPEFKMQVINDYLSRHSYSEVSRHFVLFPSTNSR</sequence>
<dbReference type="RefSeq" id="WP_228935023.1">
    <property type="nucleotide sequence ID" value="NZ_CP042383.1"/>
</dbReference>
<dbReference type="GeneID" id="71455177"/>
<protein>
    <submittedName>
        <fullName evidence="1">Transposase</fullName>
    </submittedName>
</protein>
<evidence type="ECO:0000313" key="2">
    <source>
        <dbReference type="Proteomes" id="UP001529201"/>
    </source>
</evidence>